<evidence type="ECO:0000259" key="4">
    <source>
        <dbReference type="Pfam" id="PF02470"/>
    </source>
</evidence>
<reference evidence="6" key="1">
    <citation type="submission" date="2017-01" db="EMBL/GenBank/DDBJ databases">
        <authorList>
            <person name="Varghese N."/>
            <person name="Submissions S."/>
        </authorList>
    </citation>
    <scope>NUCLEOTIDE SEQUENCE [LARGE SCALE GENOMIC DNA]</scope>
    <source>
        <strain evidence="6">DM9</strain>
    </source>
</reference>
<feature type="domain" description="Mce/MlaD" evidence="4">
    <location>
        <begin position="40"/>
        <end position="118"/>
    </location>
</feature>
<dbReference type="AlphaFoldDB" id="A0A1N6WBS9"/>
<feature type="transmembrane region" description="Helical" evidence="3">
    <location>
        <begin position="12"/>
        <end position="31"/>
    </location>
</feature>
<evidence type="ECO:0000256" key="2">
    <source>
        <dbReference type="SAM" id="MobiDB-lite"/>
    </source>
</evidence>
<gene>
    <name evidence="5" type="ORF">SAMN05421545_1457</name>
</gene>
<dbReference type="Pfam" id="PF02470">
    <property type="entry name" value="MlaD"/>
    <property type="match status" value="1"/>
</dbReference>
<accession>A0A1N6WBS9</accession>
<dbReference type="OrthoDB" id="9771725at2"/>
<dbReference type="EMBL" id="FTNM01000002">
    <property type="protein sequence ID" value="SIQ87577.1"/>
    <property type="molecule type" value="Genomic_DNA"/>
</dbReference>
<evidence type="ECO:0000256" key="1">
    <source>
        <dbReference type="SAM" id="Coils"/>
    </source>
</evidence>
<proteinExistence type="predicted"/>
<keyword evidence="3" id="KW-0812">Transmembrane</keyword>
<keyword evidence="6" id="KW-1185">Reference proteome</keyword>
<evidence type="ECO:0000256" key="3">
    <source>
        <dbReference type="SAM" id="Phobius"/>
    </source>
</evidence>
<sequence>MSSADNKRTVIVGIFTFLAIVILVAGIFTLAGQQKRLISTITVTAIFDDVAGLRTGNNVWFSGVKIGTIKSINLYGDSQVEVVMNIEEKVQQYIRKNASARISSESFIGNKNIVIDGGTQSAAPIQDGDRITAVSPLNTDDLMEKLQQNNENLVAITGDFKQLTSRLVNGEGTVGALLTDTTMAQNFRDVVGNLQRTSQSTVNASRSLSAFTNKLNSPGGLANQLATDKEVFQQLKNSMTQLEEATASTSEITENLRTASSRLNNNNSAVGVLLNDQQFARQLQSTMQNLETGTEKLDQNMEALQSNILFRGFFRRQAREQAKQQEQQKQQPAPQQVQPKDTTRQEFKPSILIEN</sequence>
<dbReference type="RefSeq" id="WP_076421635.1">
    <property type="nucleotide sequence ID" value="NZ_FTNM01000002.1"/>
</dbReference>
<dbReference type="InterPro" id="IPR052336">
    <property type="entry name" value="MlaD_Phospholipid_Transporter"/>
</dbReference>
<feature type="compositionally biased region" description="Low complexity" evidence="2">
    <location>
        <begin position="324"/>
        <end position="340"/>
    </location>
</feature>
<dbReference type="InterPro" id="IPR003399">
    <property type="entry name" value="Mce/MlaD"/>
</dbReference>
<keyword evidence="1" id="KW-0175">Coiled coil</keyword>
<evidence type="ECO:0000313" key="6">
    <source>
        <dbReference type="Proteomes" id="UP000185924"/>
    </source>
</evidence>
<dbReference type="PANTHER" id="PTHR33371:SF4">
    <property type="entry name" value="INTERMEMBRANE PHOSPHOLIPID TRANSPORT SYSTEM BINDING PROTEIN MLAD"/>
    <property type="match status" value="1"/>
</dbReference>
<dbReference type="STRING" id="1077936.SAMN05421545_1457"/>
<feature type="region of interest" description="Disordered" evidence="2">
    <location>
        <begin position="318"/>
        <end position="355"/>
    </location>
</feature>
<feature type="coiled-coil region" evidence="1">
    <location>
        <begin position="280"/>
        <end position="307"/>
    </location>
</feature>
<keyword evidence="3" id="KW-1133">Transmembrane helix</keyword>
<keyword evidence="3" id="KW-0472">Membrane</keyword>
<dbReference type="PANTHER" id="PTHR33371">
    <property type="entry name" value="INTERMEMBRANE PHOSPHOLIPID TRANSPORT SYSTEM BINDING PROTEIN MLAD-RELATED"/>
    <property type="match status" value="1"/>
</dbReference>
<evidence type="ECO:0000313" key="5">
    <source>
        <dbReference type="EMBL" id="SIQ87577.1"/>
    </source>
</evidence>
<protein>
    <submittedName>
        <fullName evidence="5">Phospholipid/cholesterol/gamma-HCH transport system substrate-binding protein</fullName>
    </submittedName>
</protein>
<name>A0A1N6WBS9_9BACT</name>
<organism evidence="5 6">
    <name type="scientific">Pontibacter lucknowensis</name>
    <dbReference type="NCBI Taxonomy" id="1077936"/>
    <lineage>
        <taxon>Bacteria</taxon>
        <taxon>Pseudomonadati</taxon>
        <taxon>Bacteroidota</taxon>
        <taxon>Cytophagia</taxon>
        <taxon>Cytophagales</taxon>
        <taxon>Hymenobacteraceae</taxon>
        <taxon>Pontibacter</taxon>
    </lineage>
</organism>
<dbReference type="Proteomes" id="UP000185924">
    <property type="component" value="Unassembled WGS sequence"/>
</dbReference>